<reference evidence="2" key="2">
    <citation type="journal article" date="2015" name="Fish Shellfish Immunol.">
        <title>Early steps in the European eel (Anguilla anguilla)-Vibrio vulnificus interaction in the gills: Role of the RtxA13 toxin.</title>
        <authorList>
            <person name="Callol A."/>
            <person name="Pajuelo D."/>
            <person name="Ebbesson L."/>
            <person name="Teles M."/>
            <person name="MacKenzie S."/>
            <person name="Amaro C."/>
        </authorList>
    </citation>
    <scope>NUCLEOTIDE SEQUENCE</scope>
</reference>
<evidence type="ECO:0000256" key="1">
    <source>
        <dbReference type="SAM" id="MobiDB-lite"/>
    </source>
</evidence>
<evidence type="ECO:0000313" key="2">
    <source>
        <dbReference type="EMBL" id="JAH85027.1"/>
    </source>
</evidence>
<protein>
    <submittedName>
        <fullName evidence="2">Uncharacterized protein</fullName>
    </submittedName>
</protein>
<sequence length="40" mass="4606">MKNNPSPRYFWSYSVCIPNLTTTSKHEKPSSKHPLSSSMH</sequence>
<dbReference type="AlphaFoldDB" id="A0A0E9W3U8"/>
<accession>A0A0E9W3U8</accession>
<dbReference type="EMBL" id="GBXM01023550">
    <property type="protein sequence ID" value="JAH85027.1"/>
    <property type="molecule type" value="Transcribed_RNA"/>
</dbReference>
<feature type="region of interest" description="Disordered" evidence="1">
    <location>
        <begin position="21"/>
        <end position="40"/>
    </location>
</feature>
<name>A0A0E9W3U8_ANGAN</name>
<proteinExistence type="predicted"/>
<reference evidence="2" key="1">
    <citation type="submission" date="2014-11" db="EMBL/GenBank/DDBJ databases">
        <authorList>
            <person name="Amaro Gonzalez C."/>
        </authorList>
    </citation>
    <scope>NUCLEOTIDE SEQUENCE</scope>
</reference>
<organism evidence="2">
    <name type="scientific">Anguilla anguilla</name>
    <name type="common">European freshwater eel</name>
    <name type="synonym">Muraena anguilla</name>
    <dbReference type="NCBI Taxonomy" id="7936"/>
    <lineage>
        <taxon>Eukaryota</taxon>
        <taxon>Metazoa</taxon>
        <taxon>Chordata</taxon>
        <taxon>Craniata</taxon>
        <taxon>Vertebrata</taxon>
        <taxon>Euteleostomi</taxon>
        <taxon>Actinopterygii</taxon>
        <taxon>Neopterygii</taxon>
        <taxon>Teleostei</taxon>
        <taxon>Anguilliformes</taxon>
        <taxon>Anguillidae</taxon>
        <taxon>Anguilla</taxon>
    </lineage>
</organism>